<comment type="caution">
    <text evidence="2">The sequence shown here is derived from an EMBL/GenBank/DDBJ whole genome shotgun (WGS) entry which is preliminary data.</text>
</comment>
<dbReference type="EMBL" id="JARSFG010000014">
    <property type="protein sequence ID" value="MEC1178849.1"/>
    <property type="molecule type" value="Genomic_DNA"/>
</dbReference>
<protein>
    <submittedName>
        <fullName evidence="2">IDEAL domain-containing protein</fullName>
    </submittedName>
</protein>
<sequence>MDKYYSYTEFLRAVGQQGTKNQCEQLLSDIYLDLFLSRLQRLQRIEQLQELIDVALDERNEQNFYTYTNELRELEEQPNEESIAFM</sequence>
<dbReference type="InterPro" id="IPR014957">
    <property type="entry name" value="IDEAL_dom"/>
</dbReference>
<keyword evidence="3" id="KW-1185">Reference proteome</keyword>
<name>A0AAW9NJJ8_9BACL</name>
<dbReference type="Proteomes" id="UP001344888">
    <property type="component" value="Unassembled WGS sequence"/>
</dbReference>
<proteinExistence type="predicted"/>
<feature type="domain" description="IDEAL" evidence="1">
    <location>
        <begin position="35"/>
        <end position="71"/>
    </location>
</feature>
<accession>A0AAW9NJJ8</accession>
<dbReference type="RefSeq" id="WP_107840344.1">
    <property type="nucleotide sequence ID" value="NZ_JARSFG010000014.1"/>
</dbReference>
<organism evidence="2 3">
    <name type="scientific">Metasolibacillus meyeri</name>
    <dbReference type="NCBI Taxonomy" id="1071052"/>
    <lineage>
        <taxon>Bacteria</taxon>
        <taxon>Bacillati</taxon>
        <taxon>Bacillota</taxon>
        <taxon>Bacilli</taxon>
        <taxon>Bacillales</taxon>
        <taxon>Caryophanaceae</taxon>
        <taxon>Metasolibacillus</taxon>
    </lineage>
</organism>
<gene>
    <name evidence="2" type="ORF">P9B03_10170</name>
</gene>
<dbReference type="Gene3D" id="4.10.810.10">
    <property type="entry name" value="Virus Scaffolding Protein, Chain A"/>
    <property type="match status" value="1"/>
</dbReference>
<dbReference type="SMART" id="SM00914">
    <property type="entry name" value="IDEAL"/>
    <property type="match status" value="1"/>
</dbReference>
<dbReference type="InterPro" id="IPR027393">
    <property type="entry name" value="Virus_scaffolding_prot_C"/>
</dbReference>
<evidence type="ECO:0000313" key="3">
    <source>
        <dbReference type="Proteomes" id="UP001344888"/>
    </source>
</evidence>
<reference evidence="2 3" key="1">
    <citation type="submission" date="2023-03" db="EMBL/GenBank/DDBJ databases">
        <title>Bacillus Genome Sequencing.</title>
        <authorList>
            <person name="Dunlap C."/>
        </authorList>
    </citation>
    <scope>NUCLEOTIDE SEQUENCE [LARGE SCALE GENOMIC DNA]</scope>
    <source>
        <strain evidence="2 3">B-59205</strain>
    </source>
</reference>
<evidence type="ECO:0000259" key="1">
    <source>
        <dbReference type="SMART" id="SM00914"/>
    </source>
</evidence>
<dbReference type="Pfam" id="PF08858">
    <property type="entry name" value="IDEAL"/>
    <property type="match status" value="1"/>
</dbReference>
<dbReference type="AlphaFoldDB" id="A0AAW9NJJ8"/>
<evidence type="ECO:0000313" key="2">
    <source>
        <dbReference type="EMBL" id="MEC1178849.1"/>
    </source>
</evidence>